<evidence type="ECO:0000313" key="3">
    <source>
        <dbReference type="Proteomes" id="UP001272716"/>
    </source>
</evidence>
<reference evidence="2 3" key="1">
    <citation type="submission" date="2023-10" db="EMBL/GenBank/DDBJ databases">
        <title>Draft Genome Sequence of Bacillus thuringiensis serovar. toumanoffi 4059: Identification of a Novel Cry Protein Candidate.</title>
        <authorList>
            <person name="Murdoch R.W."/>
            <person name="Gemler B."/>
            <person name="Heater B.S."/>
        </authorList>
    </citation>
    <scope>NUCLEOTIDE SEQUENCE [LARGE SCALE GENOMIC DNA]</scope>
    <source>
        <strain evidence="2 3">4059</strain>
    </source>
</reference>
<comment type="caution">
    <text evidence="2">The sequence shown here is derived from an EMBL/GenBank/DDBJ whole genome shotgun (WGS) entry which is preliminary data.</text>
</comment>
<keyword evidence="1" id="KW-0812">Transmembrane</keyword>
<proteinExistence type="predicted"/>
<keyword evidence="1" id="KW-1133">Transmembrane helix</keyword>
<sequence length="44" mass="4758">MVVDAFVYMYGLSLSASLGVLTAVLIGMKIINKKQKSKQQNVIG</sequence>
<dbReference type="EMBL" id="JAWQCK010000004">
    <property type="protein sequence ID" value="MDW9207763.1"/>
    <property type="molecule type" value="Genomic_DNA"/>
</dbReference>
<feature type="transmembrane region" description="Helical" evidence="1">
    <location>
        <begin position="6"/>
        <end position="28"/>
    </location>
</feature>
<name>A0ABD5HS23_BACTU</name>
<evidence type="ECO:0000256" key="1">
    <source>
        <dbReference type="SAM" id="Phobius"/>
    </source>
</evidence>
<dbReference type="AlphaFoldDB" id="A0ABD5HS23"/>
<accession>A0ABD5HS23</accession>
<keyword evidence="1" id="KW-0472">Membrane</keyword>
<evidence type="ECO:0000313" key="2">
    <source>
        <dbReference type="EMBL" id="MDW9207763.1"/>
    </source>
</evidence>
<dbReference type="Proteomes" id="UP001272716">
    <property type="component" value="Unassembled WGS sequence"/>
</dbReference>
<gene>
    <name evidence="2" type="ORF">BTTOUR_02885</name>
</gene>
<protein>
    <submittedName>
        <fullName evidence="2">Uncharacterized protein</fullName>
    </submittedName>
</protein>
<organism evidence="2 3">
    <name type="scientific">Bacillus thuringiensis serovar toumanoffi</name>
    <dbReference type="NCBI Taxonomy" id="180862"/>
    <lineage>
        <taxon>Bacteria</taxon>
        <taxon>Bacillati</taxon>
        <taxon>Bacillota</taxon>
        <taxon>Bacilli</taxon>
        <taxon>Bacillales</taxon>
        <taxon>Bacillaceae</taxon>
        <taxon>Bacillus</taxon>
        <taxon>Bacillus cereus group</taxon>
    </lineage>
</organism>